<name>A0A1B0ZK21_9MICO</name>
<sequence length="256" mass="28361">MTHTLVLDQSYGLDDLFALVLNRYPLARKKKKTIRVSDTTSLVWHPSKNEASIEVPMHRDGGPSDVPDGYGFDTAFPNGVPAGEEREILEFALNVVRRLGGKLVTDTGHELAPHQFMQPGLHVVAAYELAPKDLLEIVQKIVKEAEIVGEADGFPYMLSAPIFAHADLVVEASTLEGEIPAIEHVEWVKEGAALYTVAYRPDDPSTLVAENPEKSQIREWREAYLGCSAVARAIWDETGGFVLDHEDFLVEPNELF</sequence>
<reference evidence="1 2" key="1">
    <citation type="submission" date="2015-06" db="EMBL/GenBank/DDBJ databases">
        <title>Investigation of pathophysiology for high-risk pregnancy and development of treatment modality based on it.</title>
        <authorList>
            <person name="Kim B.-C."/>
            <person name="Lim S."/>
        </authorList>
    </citation>
    <scope>NUCLEOTIDE SEQUENCE [LARGE SCALE GENOMIC DNA]</scope>
    <source>
        <strain evidence="1 2">AD1-86</strain>
    </source>
</reference>
<gene>
    <name evidence="1" type="ORF">DAD186_18140</name>
</gene>
<dbReference type="KEGG" id="dva:DAD186_18140"/>
<protein>
    <submittedName>
        <fullName evidence="1">Uncharacterized protein</fullName>
    </submittedName>
</protein>
<proteinExistence type="predicted"/>
<dbReference type="RefSeq" id="WP_065248364.1">
    <property type="nucleotide sequence ID" value="NZ_CP012117.1"/>
</dbReference>
<accession>A0A1B0ZK21</accession>
<evidence type="ECO:0000313" key="1">
    <source>
        <dbReference type="EMBL" id="ANP28364.1"/>
    </source>
</evidence>
<dbReference type="Proteomes" id="UP000092596">
    <property type="component" value="Chromosome"/>
</dbReference>
<dbReference type="AlphaFoldDB" id="A0A1B0ZK21"/>
<dbReference type="STRING" id="1630135.DAD186_18140"/>
<dbReference type="EMBL" id="CP012117">
    <property type="protein sequence ID" value="ANP28364.1"/>
    <property type="molecule type" value="Genomic_DNA"/>
</dbReference>
<evidence type="ECO:0000313" key="2">
    <source>
        <dbReference type="Proteomes" id="UP000092596"/>
    </source>
</evidence>
<organism evidence="1 2">
    <name type="scientific">Dermabacter vaginalis</name>
    <dbReference type="NCBI Taxonomy" id="1630135"/>
    <lineage>
        <taxon>Bacteria</taxon>
        <taxon>Bacillati</taxon>
        <taxon>Actinomycetota</taxon>
        <taxon>Actinomycetes</taxon>
        <taxon>Micrococcales</taxon>
        <taxon>Dermabacteraceae</taxon>
        <taxon>Dermabacter</taxon>
    </lineage>
</organism>